<accession>A0A2T0M410</accession>
<reference evidence="1 2" key="1">
    <citation type="submission" date="2018-03" db="EMBL/GenBank/DDBJ databases">
        <title>Genomic Encyclopedia of Type Strains, Phase III (KMG-III): the genomes of soil and plant-associated and newly described type strains.</title>
        <authorList>
            <person name="Whitman W."/>
        </authorList>
    </citation>
    <scope>NUCLEOTIDE SEQUENCE [LARGE SCALE GENOMIC DNA]</scope>
    <source>
        <strain evidence="1 2">CGMCC 4.7125</strain>
    </source>
</reference>
<keyword evidence="2" id="KW-1185">Reference proteome</keyword>
<dbReference type="AlphaFoldDB" id="A0A2T0M410"/>
<keyword evidence="1" id="KW-0238">DNA-binding</keyword>
<comment type="caution">
    <text evidence="1">The sequence shown here is derived from an EMBL/GenBank/DDBJ whole genome shotgun (WGS) entry which is preliminary data.</text>
</comment>
<gene>
    <name evidence="1" type="ORF">B0I33_101593</name>
</gene>
<proteinExistence type="predicted"/>
<dbReference type="Proteomes" id="UP000238362">
    <property type="component" value="Unassembled WGS sequence"/>
</dbReference>
<organism evidence="1 2">
    <name type="scientific">Prauserella shujinwangii</name>
    <dbReference type="NCBI Taxonomy" id="1453103"/>
    <lineage>
        <taxon>Bacteria</taxon>
        <taxon>Bacillati</taxon>
        <taxon>Actinomycetota</taxon>
        <taxon>Actinomycetes</taxon>
        <taxon>Pseudonocardiales</taxon>
        <taxon>Pseudonocardiaceae</taxon>
        <taxon>Prauserella</taxon>
    </lineage>
</organism>
<evidence type="ECO:0000313" key="2">
    <source>
        <dbReference type="Proteomes" id="UP000238362"/>
    </source>
</evidence>
<dbReference type="OrthoDB" id="9148135at2"/>
<protein>
    <submittedName>
        <fullName evidence="1">Winged helix DNA-binding protein</fullName>
    </submittedName>
</protein>
<evidence type="ECO:0000313" key="1">
    <source>
        <dbReference type="EMBL" id="PRX51439.1"/>
    </source>
</evidence>
<dbReference type="Pfam" id="PF06224">
    <property type="entry name" value="AlkZ-like"/>
    <property type="match status" value="1"/>
</dbReference>
<sequence length="377" mass="41837">MNKRTRETRAELAPSREPLSLRAVNRATLARQLLLRRHPIAPHTAVAALAGLNAQAADHPYLGLWARVEDFRAEQLTELLHARRVVRACLMRYTQHLVTAEDFQVLRPTLRPVLERVQRSAFGRRTRGVDLAELVEVGTKLLRGRTLTRPQLGRLLAERWPEHEPGALAWSFQYLAPVVHPPPDGVWGRRGGHTPMALADDWLGAPTATADPAQVVVRHLAAFGPATVRDVQAWSGLRRLSEVVDSLRSRLAVFHDEQGRELFDLPDAPRPGPDVPAPPRFLPEYDNLLLAHDDRSRVMTREVRSRVCVGAGVAATLLVDGVVRGTWRIRRDGACATLEVEPFEPIGAADRDRVTGEGLRLLAFAAPDADEGRVRLG</sequence>
<name>A0A2T0M410_9PSEU</name>
<dbReference type="GO" id="GO:0003677">
    <property type="term" value="F:DNA binding"/>
    <property type="evidence" value="ECO:0007669"/>
    <property type="project" value="UniProtKB-KW"/>
</dbReference>
<dbReference type="PANTHER" id="PTHR38479:SF2">
    <property type="entry name" value="WINGED HELIX DNA-BINDING DOMAIN-CONTAINING PROTEIN"/>
    <property type="match status" value="1"/>
</dbReference>
<dbReference type="PANTHER" id="PTHR38479">
    <property type="entry name" value="LMO0824 PROTEIN"/>
    <property type="match status" value="1"/>
</dbReference>
<dbReference type="EMBL" id="PVNH01000001">
    <property type="protein sequence ID" value="PRX51439.1"/>
    <property type="molecule type" value="Genomic_DNA"/>
</dbReference>
<dbReference type="InterPro" id="IPR009351">
    <property type="entry name" value="AlkZ-like"/>
</dbReference>